<dbReference type="Proteomes" id="UP000182715">
    <property type="component" value="Unassembled WGS sequence"/>
</dbReference>
<dbReference type="EMBL" id="CVTF01000080">
    <property type="protein sequence ID" value="CRY99678.1"/>
    <property type="molecule type" value="Genomic_DNA"/>
</dbReference>
<protein>
    <submittedName>
        <fullName evidence="1">Uncharacterized protein</fullName>
    </submittedName>
</protein>
<name>A0A0H5QVM2_NEIMI</name>
<organism evidence="1 2">
    <name type="scientific">Neisseria meningitidis serogroup B</name>
    <dbReference type="NCBI Taxonomy" id="491"/>
    <lineage>
        <taxon>Bacteria</taxon>
        <taxon>Pseudomonadati</taxon>
        <taxon>Pseudomonadota</taxon>
        <taxon>Betaproteobacteria</taxon>
        <taxon>Neisseriales</taxon>
        <taxon>Neisseriaceae</taxon>
        <taxon>Neisseria</taxon>
    </lineage>
</organism>
<evidence type="ECO:0000313" key="2">
    <source>
        <dbReference type="Proteomes" id="UP000182715"/>
    </source>
</evidence>
<reference evidence="1 2" key="1">
    <citation type="submission" date="2014-11" db="EMBL/GenBank/DDBJ databases">
        <authorList>
            <person name="Diene M.Seydina."/>
        </authorList>
    </citation>
    <scope>NUCLEOTIDE SEQUENCE [LARGE SCALE GENOMIC DNA]</scope>
    <source>
        <strain evidence="1 2">Neisseria meningitidis CHUV</strain>
    </source>
</reference>
<dbReference type="AlphaFoldDB" id="A0A0H5QVM2"/>
<proteinExistence type="predicted"/>
<evidence type="ECO:0000313" key="1">
    <source>
        <dbReference type="EMBL" id="CRY99678.1"/>
    </source>
</evidence>
<accession>A0A0H5QVM2</accession>
<sequence>MPSERLSDGIFPCVLNRIHETLDAFGGNVGCRAMFGGDQRTKYAGKGLMLSERLSDGIFPCVLNRIHETLDAFGGNVGCRAMFGGDQRTKYAGKGLMPSEGSDGIGIGESEVVAHAQ</sequence>